<reference evidence="2" key="1">
    <citation type="submission" date="2019-03" db="EMBL/GenBank/DDBJ databases">
        <title>Afifella sp. nov., isolated from activated sludge.</title>
        <authorList>
            <person name="Li Q."/>
            <person name="Liu Y."/>
        </authorList>
    </citation>
    <scope>NUCLEOTIDE SEQUENCE</scope>
    <source>
        <strain evidence="2">L72</strain>
    </source>
</reference>
<dbReference type="PANTHER" id="PTHR12126">
    <property type="entry name" value="NADH-UBIQUINONE OXIDOREDUCTASE 39 KDA SUBUNIT-RELATED"/>
    <property type="match status" value="1"/>
</dbReference>
<gene>
    <name evidence="2" type="ORF">E4O86_19420</name>
</gene>
<evidence type="ECO:0000313" key="3">
    <source>
        <dbReference type="Proteomes" id="UP000773614"/>
    </source>
</evidence>
<name>A0A964WV77_9HYPH</name>
<dbReference type="AlphaFoldDB" id="A0A964WV77"/>
<dbReference type="PANTHER" id="PTHR12126:SF11">
    <property type="entry name" value="NADH DEHYDROGENASE [UBIQUINONE] 1 ALPHA SUBCOMPLEX SUBUNIT 9, MITOCHONDRIAL"/>
    <property type="match status" value="1"/>
</dbReference>
<dbReference type="InterPro" id="IPR036291">
    <property type="entry name" value="NAD(P)-bd_dom_sf"/>
</dbReference>
<dbReference type="EMBL" id="SPKJ01000102">
    <property type="protein sequence ID" value="MYZ49881.1"/>
    <property type="molecule type" value="Genomic_DNA"/>
</dbReference>
<dbReference type="GO" id="GO:0044877">
    <property type="term" value="F:protein-containing complex binding"/>
    <property type="evidence" value="ECO:0007669"/>
    <property type="project" value="TreeGrafter"/>
</dbReference>
<comment type="caution">
    <text evidence="2">The sequence shown here is derived from an EMBL/GenBank/DDBJ whole genome shotgun (WGS) entry which is preliminary data.</text>
</comment>
<dbReference type="Gene3D" id="3.40.50.720">
    <property type="entry name" value="NAD(P)-binding Rossmann-like Domain"/>
    <property type="match status" value="1"/>
</dbReference>
<dbReference type="InterPro" id="IPR051207">
    <property type="entry name" value="ComplexI_NDUFA9_subunit"/>
</dbReference>
<dbReference type="Pfam" id="PF01370">
    <property type="entry name" value="Epimerase"/>
    <property type="match status" value="1"/>
</dbReference>
<sequence>MTVPDSSRRLVTVFGGSGFLGRYVVRALAQRGYRILVAVRRPDLAGHLQPYGTVGQIKAIQANLRYRWSVDRAVEGADAVVNLVGILAPQGRQSFEAVQAFGPRAIAEAARGAGITRLVHVSAIGADAQSAIGYLRSKGLGERGVLETVPEAVVMRPSTLFGPGDGFFRRFAAMSRLSPVLPLFGSGQTRFQPVFAGDVGEAVARGVDGLARPGTIYELGGPEIMTFREILERVLAETGRRRALLPLPFWLARTMGRVLELLPGAPLTADQVRMLERDNVVSEAAAAEGRTLAGLGIAPTAAEIILPTYLSAYREYGQFTQIRPGAQP</sequence>
<dbReference type="InterPro" id="IPR001509">
    <property type="entry name" value="Epimerase_deHydtase"/>
</dbReference>
<keyword evidence="3" id="KW-1185">Reference proteome</keyword>
<evidence type="ECO:0000259" key="1">
    <source>
        <dbReference type="Pfam" id="PF01370"/>
    </source>
</evidence>
<dbReference type="SUPFAM" id="SSF51735">
    <property type="entry name" value="NAD(P)-binding Rossmann-fold domains"/>
    <property type="match status" value="1"/>
</dbReference>
<dbReference type="FunFam" id="3.40.50.720:FF:000702">
    <property type="entry name" value="NADH dehydrogenase (Ubiquinone)"/>
    <property type="match status" value="1"/>
</dbReference>
<dbReference type="Proteomes" id="UP000773614">
    <property type="component" value="Unassembled WGS sequence"/>
</dbReference>
<feature type="domain" description="NAD-dependent epimerase/dehydratase" evidence="1">
    <location>
        <begin position="11"/>
        <end position="209"/>
    </location>
</feature>
<dbReference type="OrthoDB" id="9776313at2"/>
<proteinExistence type="predicted"/>
<organism evidence="2 3">
    <name type="scientific">Propylenella binzhouense</name>
    <dbReference type="NCBI Taxonomy" id="2555902"/>
    <lineage>
        <taxon>Bacteria</taxon>
        <taxon>Pseudomonadati</taxon>
        <taxon>Pseudomonadota</taxon>
        <taxon>Alphaproteobacteria</taxon>
        <taxon>Hyphomicrobiales</taxon>
        <taxon>Propylenellaceae</taxon>
        <taxon>Propylenella</taxon>
    </lineage>
</organism>
<dbReference type="CDD" id="cd05271">
    <property type="entry name" value="NDUFA9_like_SDR_a"/>
    <property type="match status" value="1"/>
</dbReference>
<dbReference type="RefSeq" id="WP_161142220.1">
    <property type="nucleotide sequence ID" value="NZ_SPKJ01000102.1"/>
</dbReference>
<evidence type="ECO:0000313" key="2">
    <source>
        <dbReference type="EMBL" id="MYZ49881.1"/>
    </source>
</evidence>
<accession>A0A964WV77</accession>
<protein>
    <submittedName>
        <fullName evidence="2">Complex I NDUFA9 subunit family protein</fullName>
    </submittedName>
</protein>